<organism evidence="2 3">
    <name type="scientific">Corynebacterium pseudodiphtheriticum</name>
    <dbReference type="NCBI Taxonomy" id="37637"/>
    <lineage>
        <taxon>Bacteria</taxon>
        <taxon>Bacillati</taxon>
        <taxon>Actinomycetota</taxon>
        <taxon>Actinomycetes</taxon>
        <taxon>Mycobacteriales</taxon>
        <taxon>Corynebacteriaceae</taxon>
        <taxon>Corynebacterium</taxon>
    </lineage>
</organism>
<dbReference type="EMBL" id="JASNVH010000004">
    <property type="protein sequence ID" value="MDK4306530.1"/>
    <property type="molecule type" value="Genomic_DNA"/>
</dbReference>
<name>A0AAP4BQM3_9CORY</name>
<dbReference type="AlphaFoldDB" id="A0AAP4BQM3"/>
<dbReference type="RefSeq" id="WP_284599252.1">
    <property type="nucleotide sequence ID" value="NZ_JASNVH010000004.1"/>
</dbReference>
<gene>
    <name evidence="2" type="ORF">QPX42_03045</name>
</gene>
<sequence length="1027" mass="112533">MNRYRDLHRLIGKESGLITQPRTMLALVVVSIMLTATSMISIFSGAPATPRARADVPNPAMHSNFGDCAFRNAGTGHNTNKLEDAYCWLSAEKLISGQPISVGEYELQYDAAFVGSPGHINGSVTSHTTWNKAAFGNTVFTPDSLNDPAPIIQYEKNFVRRGNRGAQNAIINLSNIRLVEKNGNGGQVNNFSLAFADAETSDKPTESWSLSADADDVIATGKDMGLGGSGRGNSNSCRRSFSDAGTSFRCEPQNNDGGSFAVTMKNPKNFNLQIDLRTGGNPKQAVAFAIVVDRVGGDVHPKAGGRLELTELESRYTGQRTEFDLTATVNSKPVPFEYGSYGLVPHAHKVHRYNAVPRDHAIEPDADLVFNSRAVVGDQAKALYRYRPEWTCRVPGVSIDGIHGANGITFREPVKLERFRPDGQAESSNYNHQDVNGHKNYFDSNVLEKYGIEMFNDPATGTSQVRIAAGNRNMGGTYCEVEWIPRFELAELHLSKTFAAASDYHPGGEAPAAKIGYQCTVDRRSDGSYNANSTTFSNDDLRIAYPEYFLAQSPENQQDLVLRNVVDVPVDGQPVIATVPERLRCGIFEDDSAQDGLEQDINISIKPHPNARPSNAADEFRGKMPKIGPGEFETLNFYVNRKSEVPSHGNVQHSRGGLPVTYAIALENNYQANRAPVTMDYEFIPENNPEAILGSAQTKQITSHLTCDRVSIVDQDKNPVPDAHSGAQVRRDGNSIALDEQQNFHAMPTQRQCKLEIEESADGPRPIDRKLYLNGEEVPPGMQAIDNTDTAPLAFFFKLPEKLPEGQNSHQLRLVSDYRPRELKFTVDKLIEGREPFNIGRNALLPHDATVMPMTLKVRNDADFPLAAGDNLSLNDASLAGYRVTVGGAIENFAVTGGEEFTIPEDGNLDVIRHCFAGSDGVNIGNLRETETIPAETELTCQLAVHIPADAGDDYSYDGDAFTVTATADGQELKTEQSSYGATKLSQFIDQMLPNTGVQTMVWILGLGLLALLYGLWRYLRDDKEEN</sequence>
<keyword evidence="1" id="KW-0472">Membrane</keyword>
<comment type="caution">
    <text evidence="2">The sequence shown here is derived from an EMBL/GenBank/DDBJ whole genome shotgun (WGS) entry which is preliminary data.</text>
</comment>
<evidence type="ECO:0000256" key="1">
    <source>
        <dbReference type="SAM" id="Phobius"/>
    </source>
</evidence>
<evidence type="ECO:0000313" key="2">
    <source>
        <dbReference type="EMBL" id="MDK4306530.1"/>
    </source>
</evidence>
<feature type="transmembrane region" description="Helical" evidence="1">
    <location>
        <begin position="1001"/>
        <end position="1020"/>
    </location>
</feature>
<keyword evidence="1" id="KW-0812">Transmembrane</keyword>
<reference evidence="2" key="1">
    <citation type="submission" date="2023-05" db="EMBL/GenBank/DDBJ databases">
        <title>Metabolic capabilities are highly conserved among human nasal-associated Corynebacterium species in pangenomic analyses.</title>
        <authorList>
            <person name="Tran T.H."/>
            <person name="Roberts A.Q."/>
            <person name="Escapa I.F."/>
            <person name="Gao W."/>
            <person name="Conlan S."/>
            <person name="Kong H."/>
            <person name="Segre J.A."/>
            <person name="Kelly M.S."/>
            <person name="Lemon K.P."/>
        </authorList>
    </citation>
    <scope>NUCLEOTIDE SEQUENCE</scope>
    <source>
        <strain evidence="2">KPL2773</strain>
    </source>
</reference>
<evidence type="ECO:0008006" key="4">
    <source>
        <dbReference type="Google" id="ProtNLM"/>
    </source>
</evidence>
<dbReference type="Proteomes" id="UP001224412">
    <property type="component" value="Unassembled WGS sequence"/>
</dbReference>
<keyword evidence="1" id="KW-1133">Transmembrane helix</keyword>
<accession>A0AAP4BQM3</accession>
<evidence type="ECO:0000313" key="3">
    <source>
        <dbReference type="Proteomes" id="UP001224412"/>
    </source>
</evidence>
<protein>
    <recommendedName>
        <fullName evidence="4">LPXTG cell wall anchor domain-containing protein</fullName>
    </recommendedName>
</protein>
<proteinExistence type="predicted"/>